<dbReference type="AlphaFoldDB" id="A0AAU2VVW0"/>
<sequence length="411" mass="44577">MNEKNFADMASQFLRATLDSWRAGNYAFAVLHAGVGCEHILKALLCRHNPLLIAEKGDQSFRFHSVGHGDADGVKPLSEARTIGILEAFKIAAILLRGRMPVDERTFRPFADSRNGVAHAAYLDDLAVRKAVEVGIQVVESVRAELNLDQTYFWGEYASVFGDLAQVADMPAPAGQADRPLIEALAEQLALAERARARSAISTAVTTAVEAVAWESATRSGERQEDVTRTALNTALVTALRTTAAQARQTAVQLLEEYEVLPLPVRLDTSPDDPSIMQQVHTAVTVKVMIASGVIAGLVDVQYLDLDIPVIPSLINLDATGWLRNGQASGEHVWWRDCPACGYAGNVYGDLNAVPCRCEEWEEACMHSDGVVDVGTVESFSCPFCGLSLSNHEEIATAGIESRTEAPAEFW</sequence>
<dbReference type="EMBL" id="CP108313">
    <property type="protein sequence ID" value="WTW71692.1"/>
    <property type="molecule type" value="Genomic_DNA"/>
</dbReference>
<reference evidence="1" key="1">
    <citation type="submission" date="2022-10" db="EMBL/GenBank/DDBJ databases">
        <title>The complete genomes of actinobacterial strains from the NBC collection.</title>
        <authorList>
            <person name="Joergensen T.S."/>
            <person name="Alvarez Arevalo M."/>
            <person name="Sterndorff E.B."/>
            <person name="Faurdal D."/>
            <person name="Vuksanovic O."/>
            <person name="Mourched A.-S."/>
            <person name="Charusanti P."/>
            <person name="Shaw S."/>
            <person name="Blin K."/>
            <person name="Weber T."/>
        </authorList>
    </citation>
    <scope>NUCLEOTIDE SEQUENCE</scope>
    <source>
        <strain evidence="1">NBC_00008</strain>
    </source>
</reference>
<organism evidence="1">
    <name type="scientific">Streptomyces sp. NBC_00008</name>
    <dbReference type="NCBI Taxonomy" id="2903610"/>
    <lineage>
        <taxon>Bacteria</taxon>
        <taxon>Bacillati</taxon>
        <taxon>Actinomycetota</taxon>
        <taxon>Actinomycetes</taxon>
        <taxon>Kitasatosporales</taxon>
        <taxon>Streptomycetaceae</taxon>
        <taxon>Streptomyces</taxon>
    </lineage>
</organism>
<accession>A0AAU2VVW0</accession>
<name>A0AAU2VVW0_9ACTN</name>
<proteinExistence type="predicted"/>
<protein>
    <submittedName>
        <fullName evidence="1">Uncharacterized protein</fullName>
    </submittedName>
</protein>
<evidence type="ECO:0000313" key="1">
    <source>
        <dbReference type="EMBL" id="WTW71692.1"/>
    </source>
</evidence>
<gene>
    <name evidence="1" type="ORF">OG398_27260</name>
</gene>